<dbReference type="Proteomes" id="UP000410492">
    <property type="component" value="Unassembled WGS sequence"/>
</dbReference>
<dbReference type="AlphaFoldDB" id="A0A653DY98"/>
<dbReference type="EMBL" id="CAACVG010015281">
    <property type="protein sequence ID" value="VEN64331.1"/>
    <property type="molecule type" value="Genomic_DNA"/>
</dbReference>
<name>A0A653DY98_CALMS</name>
<organism evidence="1 2">
    <name type="scientific">Callosobruchus maculatus</name>
    <name type="common">Southern cowpea weevil</name>
    <name type="synonym">Pulse bruchid</name>
    <dbReference type="NCBI Taxonomy" id="64391"/>
    <lineage>
        <taxon>Eukaryota</taxon>
        <taxon>Metazoa</taxon>
        <taxon>Ecdysozoa</taxon>
        <taxon>Arthropoda</taxon>
        <taxon>Hexapoda</taxon>
        <taxon>Insecta</taxon>
        <taxon>Pterygota</taxon>
        <taxon>Neoptera</taxon>
        <taxon>Endopterygota</taxon>
        <taxon>Coleoptera</taxon>
        <taxon>Polyphaga</taxon>
        <taxon>Cucujiformia</taxon>
        <taxon>Chrysomeloidea</taxon>
        <taxon>Chrysomelidae</taxon>
        <taxon>Bruchinae</taxon>
        <taxon>Bruchini</taxon>
        <taxon>Callosobruchus</taxon>
    </lineage>
</organism>
<proteinExistence type="predicted"/>
<reference evidence="1 2" key="1">
    <citation type="submission" date="2019-01" db="EMBL/GenBank/DDBJ databases">
        <authorList>
            <person name="Sayadi A."/>
        </authorList>
    </citation>
    <scope>NUCLEOTIDE SEQUENCE [LARGE SCALE GENOMIC DNA]</scope>
</reference>
<protein>
    <submittedName>
        <fullName evidence="1">Uncharacterized protein</fullName>
    </submittedName>
</protein>
<accession>A0A653DY98</accession>
<evidence type="ECO:0000313" key="2">
    <source>
        <dbReference type="Proteomes" id="UP000410492"/>
    </source>
</evidence>
<keyword evidence="2" id="KW-1185">Reference proteome</keyword>
<gene>
    <name evidence="1" type="ORF">CALMAC_LOCUS20880</name>
</gene>
<evidence type="ECO:0000313" key="1">
    <source>
        <dbReference type="EMBL" id="VEN64331.1"/>
    </source>
</evidence>
<sequence>MGQTYGSDVEKCKISTYINKYNQPYKGVHSGLLRLMNKNEAIT</sequence>